<dbReference type="PROSITE" id="PS51975">
    <property type="entry name" value="RNASE_H_2"/>
    <property type="match status" value="1"/>
</dbReference>
<dbReference type="GO" id="GO:0046872">
    <property type="term" value="F:metal ion binding"/>
    <property type="evidence" value="ECO:0007669"/>
    <property type="project" value="UniProtKB-KW"/>
</dbReference>
<dbReference type="PANTHER" id="PTHR10954">
    <property type="entry name" value="RIBONUCLEASE H2 SUBUNIT A"/>
    <property type="match status" value="1"/>
</dbReference>
<sequence>MDFSFQFKQTNFPSLGSDACILGIDEAGRGPVLGPMVYAAFFCRSADEQKLKDLKINDSKKIKESDRERMFESLQANTKDFGWVVLPLSSRDISRQMLRKEKVTLNAIAQTATEDMIDSALRNGAKLEGVFIDTVGNAEHYRAKLSRRFPHLDIVVAEKADSTYPVVGAASILAKVSRDKILQTSIVPPSLFNFGRLGSDEEGSQKEKNAEKKNNIEAGEEKKNKVGVRVGHAEVQGGAKAEKQQNQTAGEKEKENEGANKSSETTQSGLGGGFGSMWNGMEDEEEWKDDEEEGEDERNPIEIDGAPDSLSAPAEKETEETRQTEATAEPKEEGGDSDSSTTTKRKAAAFAEAEGDSGDSQTEAAQTEAVEKKEGSRGSGYPGDPATKEWLQRHLHRVFGWPSLVRFSWSTAVDLLDTKGVAVEWHDEVEEGQQMRVTDWLKSAKDKEVGRAPVPALLKKRKLSSLTEW</sequence>
<dbReference type="InterPro" id="IPR001352">
    <property type="entry name" value="RNase_HII/HIII"/>
</dbReference>
<keyword evidence="7 8" id="KW-0378">Hydrolase</keyword>
<feature type="domain" description="RNase H type-2" evidence="11">
    <location>
        <begin position="19"/>
        <end position="244"/>
    </location>
</feature>
<dbReference type="GO" id="GO:0006298">
    <property type="term" value="P:mismatch repair"/>
    <property type="evidence" value="ECO:0007669"/>
    <property type="project" value="TreeGrafter"/>
</dbReference>
<gene>
    <name evidence="12" type="ORF">Cvel_9617</name>
</gene>
<dbReference type="InterPro" id="IPR024567">
    <property type="entry name" value="RNase_HII/HIII_dom"/>
</dbReference>
<dbReference type="GO" id="GO:0032299">
    <property type="term" value="C:ribonuclease H2 complex"/>
    <property type="evidence" value="ECO:0007669"/>
    <property type="project" value="TreeGrafter"/>
</dbReference>
<comment type="similarity">
    <text evidence="3">Belongs to the RNase HII family. Eukaryotic subfamily.</text>
</comment>
<feature type="compositionally biased region" description="Basic and acidic residues" evidence="10">
    <location>
        <begin position="314"/>
        <end position="334"/>
    </location>
</feature>
<dbReference type="GO" id="GO:0004523">
    <property type="term" value="F:RNA-DNA hybrid ribonuclease activity"/>
    <property type="evidence" value="ECO:0007669"/>
    <property type="project" value="UniProtKB-UniRule"/>
</dbReference>
<dbReference type="SUPFAM" id="SSF53098">
    <property type="entry name" value="Ribonuclease H-like"/>
    <property type="match status" value="2"/>
</dbReference>
<keyword evidence="5 8" id="KW-0479">Metal-binding</keyword>
<evidence type="ECO:0000256" key="5">
    <source>
        <dbReference type="ARBA" id="ARBA00022723"/>
    </source>
</evidence>
<evidence type="ECO:0000256" key="10">
    <source>
        <dbReference type="SAM" id="MobiDB-lite"/>
    </source>
</evidence>
<comment type="catalytic activity">
    <reaction evidence="1 8 9">
        <text>Endonucleolytic cleavage to 5'-phosphomonoester.</text>
        <dbReference type="EC" id="3.1.26.4"/>
    </reaction>
</comment>
<evidence type="ECO:0000256" key="6">
    <source>
        <dbReference type="ARBA" id="ARBA00022759"/>
    </source>
</evidence>
<evidence type="ECO:0000256" key="7">
    <source>
        <dbReference type="ARBA" id="ARBA00022801"/>
    </source>
</evidence>
<dbReference type="EC" id="3.1.26.4" evidence="9"/>
<feature type="region of interest" description="Disordered" evidence="10">
    <location>
        <begin position="193"/>
        <end position="387"/>
    </location>
</feature>
<dbReference type="GO" id="GO:0043137">
    <property type="term" value="P:DNA replication, removal of RNA primer"/>
    <property type="evidence" value="ECO:0007669"/>
    <property type="project" value="TreeGrafter"/>
</dbReference>
<dbReference type="FunFam" id="3.30.420.10:FF:000016">
    <property type="entry name" value="Ribonuclease"/>
    <property type="match status" value="1"/>
</dbReference>
<evidence type="ECO:0000256" key="1">
    <source>
        <dbReference type="ARBA" id="ARBA00000077"/>
    </source>
</evidence>
<feature type="compositionally biased region" description="Acidic residues" evidence="10">
    <location>
        <begin position="281"/>
        <end position="296"/>
    </location>
</feature>
<dbReference type="EMBL" id="CDMZ01004458">
    <property type="protein sequence ID" value="CEM49796.1"/>
    <property type="molecule type" value="Genomic_DNA"/>
</dbReference>
<comment type="function">
    <text evidence="9">Endonuclease that specifically degrades the RNA of RNA-DNA hybrids.</text>
</comment>
<dbReference type="VEuPathDB" id="CryptoDB:Cvel_9617"/>
<evidence type="ECO:0000256" key="8">
    <source>
        <dbReference type="PROSITE-ProRule" id="PRU01319"/>
    </source>
</evidence>
<evidence type="ECO:0000256" key="9">
    <source>
        <dbReference type="RuleBase" id="RU003515"/>
    </source>
</evidence>
<dbReference type="FunFam" id="1.10.10.460:FF:000001">
    <property type="entry name" value="Ribonuclease"/>
    <property type="match status" value="1"/>
</dbReference>
<dbReference type="CDD" id="cd07181">
    <property type="entry name" value="RNase_HII_eukaryota_like"/>
    <property type="match status" value="1"/>
</dbReference>
<dbReference type="AlphaFoldDB" id="A0A0G4HZ33"/>
<keyword evidence="4 8" id="KW-0540">Nuclease</keyword>
<evidence type="ECO:0000256" key="4">
    <source>
        <dbReference type="ARBA" id="ARBA00022722"/>
    </source>
</evidence>
<organism evidence="12">
    <name type="scientific">Chromera velia CCMP2878</name>
    <dbReference type="NCBI Taxonomy" id="1169474"/>
    <lineage>
        <taxon>Eukaryota</taxon>
        <taxon>Sar</taxon>
        <taxon>Alveolata</taxon>
        <taxon>Colpodellida</taxon>
        <taxon>Chromeraceae</taxon>
        <taxon>Chromera</taxon>
    </lineage>
</organism>
<dbReference type="InterPro" id="IPR012337">
    <property type="entry name" value="RNaseH-like_sf"/>
</dbReference>
<dbReference type="PANTHER" id="PTHR10954:SF7">
    <property type="entry name" value="RIBONUCLEASE H2 SUBUNIT A"/>
    <property type="match status" value="1"/>
</dbReference>
<feature type="binding site" evidence="8">
    <location>
        <position position="133"/>
    </location>
    <ligand>
        <name>a divalent metal cation</name>
        <dbReference type="ChEBI" id="CHEBI:60240"/>
    </ligand>
</feature>
<dbReference type="Pfam" id="PF01351">
    <property type="entry name" value="RNase_HII"/>
    <property type="match status" value="1"/>
</dbReference>
<comment type="cofactor">
    <cofactor evidence="2">
        <name>Mg(2+)</name>
        <dbReference type="ChEBI" id="CHEBI:18420"/>
    </cofactor>
</comment>
<proteinExistence type="inferred from homology"/>
<dbReference type="InterPro" id="IPR023160">
    <property type="entry name" value="RNase_HII_hlx-loop-hlx_cap_dom"/>
</dbReference>
<accession>A0A0G4HZ33</accession>
<feature type="compositionally biased region" description="Basic and acidic residues" evidence="10">
    <location>
        <begin position="203"/>
        <end position="224"/>
    </location>
</feature>
<reference evidence="12" key="1">
    <citation type="submission" date="2014-11" db="EMBL/GenBank/DDBJ databases">
        <authorList>
            <person name="Otto D Thomas"/>
            <person name="Naeem Raeece"/>
        </authorList>
    </citation>
    <scope>NUCLEOTIDE SEQUENCE</scope>
</reference>
<evidence type="ECO:0000256" key="3">
    <source>
        <dbReference type="ARBA" id="ARBA00007058"/>
    </source>
</evidence>
<keyword evidence="6 8" id="KW-0255">Endonuclease</keyword>
<name>A0A0G4HZ33_9ALVE</name>
<evidence type="ECO:0000256" key="2">
    <source>
        <dbReference type="ARBA" id="ARBA00001946"/>
    </source>
</evidence>
<dbReference type="GO" id="GO:0003723">
    <property type="term" value="F:RNA binding"/>
    <property type="evidence" value="ECO:0007669"/>
    <property type="project" value="UniProtKB-UniRule"/>
</dbReference>
<dbReference type="InterPro" id="IPR036397">
    <property type="entry name" value="RNaseH_sf"/>
</dbReference>
<evidence type="ECO:0000259" key="11">
    <source>
        <dbReference type="PROSITE" id="PS51975"/>
    </source>
</evidence>
<dbReference type="Gene3D" id="3.30.420.10">
    <property type="entry name" value="Ribonuclease H-like superfamily/Ribonuclease H"/>
    <property type="match status" value="1"/>
</dbReference>
<feature type="binding site" evidence="8">
    <location>
        <position position="26"/>
    </location>
    <ligand>
        <name>a divalent metal cation</name>
        <dbReference type="ChEBI" id="CHEBI:60240"/>
    </ligand>
</feature>
<feature type="binding site" evidence="8">
    <location>
        <position position="25"/>
    </location>
    <ligand>
        <name>a divalent metal cation</name>
        <dbReference type="ChEBI" id="CHEBI:60240"/>
    </ligand>
</feature>
<comment type="cofactor">
    <cofactor evidence="8">
        <name>Mn(2+)</name>
        <dbReference type="ChEBI" id="CHEBI:29035"/>
    </cofactor>
    <cofactor evidence="8">
        <name>Mg(2+)</name>
        <dbReference type="ChEBI" id="CHEBI:18420"/>
    </cofactor>
    <text evidence="8">Manganese or magnesium. Binds 1 divalent metal ion per monomer in the absence of substrate. May bind a second metal ion after substrate binding.</text>
</comment>
<protein>
    <recommendedName>
        <fullName evidence="9">Ribonuclease</fullName>
        <ecNumber evidence="9">3.1.26.4</ecNumber>
    </recommendedName>
</protein>
<dbReference type="Gene3D" id="1.10.10.460">
    <property type="entry name" value="Ribonuclease hii. Domain 2"/>
    <property type="match status" value="1"/>
</dbReference>
<evidence type="ECO:0000313" key="12">
    <source>
        <dbReference type="EMBL" id="CEM49796.1"/>
    </source>
</evidence>